<dbReference type="Pfam" id="PF07690">
    <property type="entry name" value="MFS_1"/>
    <property type="match status" value="1"/>
</dbReference>
<feature type="transmembrane region" description="Helical" evidence="3">
    <location>
        <begin position="236"/>
        <end position="262"/>
    </location>
</feature>
<feature type="transmembrane region" description="Helical" evidence="3">
    <location>
        <begin position="303"/>
        <end position="323"/>
    </location>
</feature>
<feature type="transmembrane region" description="Helical" evidence="3">
    <location>
        <begin position="107"/>
        <end position="126"/>
    </location>
</feature>
<keyword evidence="3" id="KW-0812">Transmembrane</keyword>
<sequence length="428" mass="46379">MSDSLESKQTEISSNIAVDFAHDSDSELEKPPDGGLQAWLQVLGVHLTIFNTWGYVNSFGIFQSYYVETLDVTPSAISWVGTIQIFLLFFLGAFTGRALDAGYFRPLLLTGSILVVVGVFTTSFATTYWQLLLSQGVCGGIGSGMIFCPSLALCSTYFHKKKAWAIGVGVLGSATGGIIIPLVVKTLLPKVGFGWTMRAVGLITLVCLGVANLVMRPRLKPRKGGSLVEWAAFKEPPYALFAAGMFMNFWGLYFAFFYISAFARTRIGLSEAKAFNMVIIMNSAGLPGRLIPNYLADKRMGPLNLLFPTCFIVGTLILTWTRVDTYTGLIVWASFYGFWAAGIQSLFPATLSSLTSDLSKAGTRMGMVFSIVSFASLTGSPIGGVLVQMEDGDYWAAQLFAGLALISGSLLLAASRIAKTGWKWRART</sequence>
<evidence type="ECO:0000313" key="5">
    <source>
        <dbReference type="Proteomes" id="UP001447188"/>
    </source>
</evidence>
<dbReference type="EMBL" id="JBBBZM010000012">
    <property type="protein sequence ID" value="KAL0639401.1"/>
    <property type="molecule type" value="Genomic_DNA"/>
</dbReference>
<reference evidence="4 5" key="1">
    <citation type="submission" date="2024-02" db="EMBL/GenBank/DDBJ databases">
        <title>Discinaceae phylogenomics.</title>
        <authorList>
            <person name="Dirks A.C."/>
            <person name="James T.Y."/>
        </authorList>
    </citation>
    <scope>NUCLEOTIDE SEQUENCE [LARGE SCALE GENOMIC DNA]</scope>
    <source>
        <strain evidence="4 5">ACD0624</strain>
    </source>
</reference>
<feature type="transmembrane region" description="Helical" evidence="3">
    <location>
        <begin position="195"/>
        <end position="215"/>
    </location>
</feature>
<keyword evidence="3" id="KW-0472">Membrane</keyword>
<dbReference type="CDD" id="cd17352">
    <property type="entry name" value="MFS_MCT_SLC16"/>
    <property type="match status" value="1"/>
</dbReference>
<dbReference type="InterPro" id="IPR036259">
    <property type="entry name" value="MFS_trans_sf"/>
</dbReference>
<accession>A0ABR3GUZ1</accession>
<evidence type="ECO:0008006" key="6">
    <source>
        <dbReference type="Google" id="ProtNLM"/>
    </source>
</evidence>
<dbReference type="Gene3D" id="1.20.1250.20">
    <property type="entry name" value="MFS general substrate transporter like domains"/>
    <property type="match status" value="2"/>
</dbReference>
<feature type="transmembrane region" description="Helical" evidence="3">
    <location>
        <begin position="164"/>
        <end position="183"/>
    </location>
</feature>
<feature type="transmembrane region" description="Helical" evidence="3">
    <location>
        <begin position="132"/>
        <end position="152"/>
    </location>
</feature>
<dbReference type="InterPro" id="IPR011701">
    <property type="entry name" value="MFS"/>
</dbReference>
<dbReference type="PANTHER" id="PTHR11360:SF130">
    <property type="entry name" value="MAJOR FACILITATOR SUPERFAMILY (MFS) PROFILE DOMAIN-CONTAINING PROTEIN-RELATED"/>
    <property type="match status" value="1"/>
</dbReference>
<comment type="caution">
    <text evidence="4">The sequence shown here is derived from an EMBL/GenBank/DDBJ whole genome shotgun (WGS) entry which is preliminary data.</text>
</comment>
<evidence type="ECO:0000256" key="1">
    <source>
        <dbReference type="ARBA" id="ARBA00004141"/>
    </source>
</evidence>
<protein>
    <recommendedName>
        <fullName evidence="6">Major facilitator superfamily (MFS) profile domain-containing protein</fullName>
    </recommendedName>
</protein>
<feature type="transmembrane region" description="Helical" evidence="3">
    <location>
        <begin position="368"/>
        <end position="389"/>
    </location>
</feature>
<comment type="similarity">
    <text evidence="2">Belongs to the major facilitator superfamily. Monocarboxylate porter (TC 2.A.1.13) family.</text>
</comment>
<evidence type="ECO:0000313" key="4">
    <source>
        <dbReference type="EMBL" id="KAL0639401.1"/>
    </source>
</evidence>
<evidence type="ECO:0000256" key="3">
    <source>
        <dbReference type="SAM" id="Phobius"/>
    </source>
</evidence>
<comment type="subcellular location">
    <subcellularLocation>
        <location evidence="1">Membrane</location>
        <topology evidence="1">Multi-pass membrane protein</topology>
    </subcellularLocation>
</comment>
<feature type="transmembrane region" description="Helical" evidence="3">
    <location>
        <begin position="329"/>
        <end position="347"/>
    </location>
</feature>
<feature type="transmembrane region" description="Helical" evidence="3">
    <location>
        <begin position="274"/>
        <end position="291"/>
    </location>
</feature>
<dbReference type="InterPro" id="IPR050327">
    <property type="entry name" value="Proton-linked_MCT"/>
</dbReference>
<proteinExistence type="inferred from homology"/>
<feature type="transmembrane region" description="Helical" evidence="3">
    <location>
        <begin position="76"/>
        <end position="95"/>
    </location>
</feature>
<name>A0ABR3GUZ1_9PEZI</name>
<dbReference type="Proteomes" id="UP001447188">
    <property type="component" value="Unassembled WGS sequence"/>
</dbReference>
<dbReference type="SUPFAM" id="SSF103473">
    <property type="entry name" value="MFS general substrate transporter"/>
    <property type="match status" value="1"/>
</dbReference>
<organism evidence="4 5">
    <name type="scientific">Discina gigas</name>
    <dbReference type="NCBI Taxonomy" id="1032678"/>
    <lineage>
        <taxon>Eukaryota</taxon>
        <taxon>Fungi</taxon>
        <taxon>Dikarya</taxon>
        <taxon>Ascomycota</taxon>
        <taxon>Pezizomycotina</taxon>
        <taxon>Pezizomycetes</taxon>
        <taxon>Pezizales</taxon>
        <taxon>Discinaceae</taxon>
        <taxon>Discina</taxon>
    </lineage>
</organism>
<dbReference type="PANTHER" id="PTHR11360">
    <property type="entry name" value="MONOCARBOXYLATE TRANSPORTER"/>
    <property type="match status" value="1"/>
</dbReference>
<keyword evidence="5" id="KW-1185">Reference proteome</keyword>
<feature type="transmembrane region" description="Helical" evidence="3">
    <location>
        <begin position="395"/>
        <end position="418"/>
    </location>
</feature>
<keyword evidence="3" id="KW-1133">Transmembrane helix</keyword>
<gene>
    <name evidence="4" type="ORF">Q9L58_001628</name>
</gene>
<evidence type="ECO:0000256" key="2">
    <source>
        <dbReference type="ARBA" id="ARBA00006727"/>
    </source>
</evidence>